<dbReference type="RefSeq" id="WP_170204129.1">
    <property type="nucleotide sequence ID" value="NZ_CP051685.1"/>
</dbReference>
<dbReference type="Pfam" id="PF00990">
    <property type="entry name" value="GGDEF"/>
    <property type="match status" value="1"/>
</dbReference>
<dbReference type="NCBIfam" id="TIGR00254">
    <property type="entry name" value="GGDEF"/>
    <property type="match status" value="1"/>
</dbReference>
<reference evidence="5 6" key="1">
    <citation type="submission" date="2020-04" db="EMBL/GenBank/DDBJ databases">
        <title>Genome sequencing of novel species.</title>
        <authorList>
            <person name="Heo J."/>
            <person name="Kim S.-J."/>
            <person name="Kim J.-S."/>
            <person name="Hong S.-B."/>
            <person name="Kwon S.-W."/>
        </authorList>
    </citation>
    <scope>NUCLEOTIDE SEQUENCE [LARGE SCALE GENOMIC DNA]</scope>
    <source>
        <strain evidence="5 6">GN2-R2</strain>
    </source>
</reference>
<dbReference type="KEGG" id="mfy:HH212_20125"/>
<dbReference type="InterPro" id="IPR000160">
    <property type="entry name" value="GGDEF_dom"/>
</dbReference>
<keyword evidence="3" id="KW-0472">Membrane</keyword>
<feature type="transmembrane region" description="Helical" evidence="3">
    <location>
        <begin position="15"/>
        <end position="36"/>
    </location>
</feature>
<feature type="transmembrane region" description="Helical" evidence="3">
    <location>
        <begin position="81"/>
        <end position="103"/>
    </location>
</feature>
<feature type="domain" description="GGDEF" evidence="4">
    <location>
        <begin position="213"/>
        <end position="344"/>
    </location>
</feature>
<proteinExistence type="predicted"/>
<evidence type="ECO:0000313" key="6">
    <source>
        <dbReference type="Proteomes" id="UP000502415"/>
    </source>
</evidence>
<dbReference type="EMBL" id="CP051685">
    <property type="protein sequence ID" value="QJE02042.1"/>
    <property type="molecule type" value="Genomic_DNA"/>
</dbReference>
<protein>
    <recommendedName>
        <fullName evidence="1">diguanylate cyclase</fullName>
        <ecNumber evidence="1">2.7.7.65</ecNumber>
    </recommendedName>
</protein>
<accession>A0A7Z2VZ40</accession>
<dbReference type="PANTHER" id="PTHR45138">
    <property type="entry name" value="REGULATORY COMPONENTS OF SENSORY TRANSDUCTION SYSTEM"/>
    <property type="match status" value="1"/>
</dbReference>
<evidence type="ECO:0000256" key="2">
    <source>
        <dbReference type="ARBA" id="ARBA00034247"/>
    </source>
</evidence>
<keyword evidence="6" id="KW-1185">Reference proteome</keyword>
<dbReference type="FunFam" id="3.30.70.270:FF:000001">
    <property type="entry name" value="Diguanylate cyclase domain protein"/>
    <property type="match status" value="1"/>
</dbReference>
<evidence type="ECO:0000313" key="5">
    <source>
        <dbReference type="EMBL" id="QJE02042.1"/>
    </source>
</evidence>
<evidence type="ECO:0000256" key="1">
    <source>
        <dbReference type="ARBA" id="ARBA00012528"/>
    </source>
</evidence>
<dbReference type="SMART" id="SM00267">
    <property type="entry name" value="GGDEF"/>
    <property type="match status" value="1"/>
</dbReference>
<sequence length="344" mass="37137">MGSVTQSMTLPKRFYLPRCIGLGLGFWPVYACLPALPYHGPVLGMLLLYCFGWPHLAYLLARIGARPLDTERRSMLVDALAAGFFAGAIGFNPIPSVAIVAMISMNNMAMGGPRFTGMGALASLAGAALAWLALAPPFAGALSQLQVAACLPLMILYPVSLGYVCYQSAMKLATQKQQLRRMSKTDHLTGLTNRAALNDILDESFSSPETAMNDSVIALIDVDGFKQINDRYGHLAGDRALQKVTEIMRACVREQDTVGRYGGDEFCVILRQVDRPEAARILERMRALAQQNSCAQDGERLPTLSIGAAAYGPGASSGAMWIHQADQAMYEAKRGGRNRVVFAA</sequence>
<comment type="catalytic activity">
    <reaction evidence="2">
        <text>2 GTP = 3',3'-c-di-GMP + 2 diphosphate</text>
        <dbReference type="Rhea" id="RHEA:24898"/>
        <dbReference type="ChEBI" id="CHEBI:33019"/>
        <dbReference type="ChEBI" id="CHEBI:37565"/>
        <dbReference type="ChEBI" id="CHEBI:58805"/>
        <dbReference type="EC" id="2.7.7.65"/>
    </reaction>
</comment>
<dbReference type="InterPro" id="IPR007894">
    <property type="entry name" value="MASE2"/>
</dbReference>
<organism evidence="5 6">
    <name type="scientific">Massilia forsythiae</name>
    <dbReference type="NCBI Taxonomy" id="2728020"/>
    <lineage>
        <taxon>Bacteria</taxon>
        <taxon>Pseudomonadati</taxon>
        <taxon>Pseudomonadota</taxon>
        <taxon>Betaproteobacteria</taxon>
        <taxon>Burkholderiales</taxon>
        <taxon>Oxalobacteraceae</taxon>
        <taxon>Telluria group</taxon>
        <taxon>Massilia</taxon>
    </lineage>
</organism>
<dbReference type="InterPro" id="IPR050469">
    <property type="entry name" value="Diguanylate_Cyclase"/>
</dbReference>
<dbReference type="InterPro" id="IPR043128">
    <property type="entry name" value="Rev_trsase/Diguanyl_cyclase"/>
</dbReference>
<dbReference type="InterPro" id="IPR029787">
    <property type="entry name" value="Nucleotide_cyclase"/>
</dbReference>
<dbReference type="EC" id="2.7.7.65" evidence="1"/>
<dbReference type="PROSITE" id="PS50887">
    <property type="entry name" value="GGDEF"/>
    <property type="match status" value="1"/>
</dbReference>
<feature type="transmembrane region" description="Helical" evidence="3">
    <location>
        <begin position="43"/>
        <end position="61"/>
    </location>
</feature>
<keyword evidence="3" id="KW-1133">Transmembrane helix</keyword>
<name>A0A7Z2VZ40_9BURK</name>
<dbReference type="Proteomes" id="UP000502415">
    <property type="component" value="Chromosome"/>
</dbReference>
<gene>
    <name evidence="5" type="ORF">HH212_20125</name>
</gene>
<dbReference type="Gene3D" id="3.30.70.270">
    <property type="match status" value="1"/>
</dbReference>
<dbReference type="GO" id="GO:0052621">
    <property type="term" value="F:diguanylate cyclase activity"/>
    <property type="evidence" value="ECO:0007669"/>
    <property type="project" value="UniProtKB-EC"/>
</dbReference>
<dbReference type="AlphaFoldDB" id="A0A7Z2VZ40"/>
<evidence type="ECO:0000259" key="4">
    <source>
        <dbReference type="PROSITE" id="PS50887"/>
    </source>
</evidence>
<evidence type="ECO:0000256" key="3">
    <source>
        <dbReference type="SAM" id="Phobius"/>
    </source>
</evidence>
<keyword evidence="3" id="KW-0812">Transmembrane</keyword>
<feature type="transmembrane region" description="Helical" evidence="3">
    <location>
        <begin position="115"/>
        <end position="134"/>
    </location>
</feature>
<dbReference type="PANTHER" id="PTHR45138:SF9">
    <property type="entry name" value="DIGUANYLATE CYCLASE DGCM-RELATED"/>
    <property type="match status" value="1"/>
</dbReference>
<dbReference type="CDD" id="cd01949">
    <property type="entry name" value="GGDEF"/>
    <property type="match status" value="1"/>
</dbReference>
<dbReference type="Pfam" id="PF05230">
    <property type="entry name" value="MASE2"/>
    <property type="match status" value="1"/>
</dbReference>
<dbReference type="SUPFAM" id="SSF55073">
    <property type="entry name" value="Nucleotide cyclase"/>
    <property type="match status" value="1"/>
</dbReference>
<feature type="transmembrane region" description="Helical" evidence="3">
    <location>
        <begin position="146"/>
        <end position="166"/>
    </location>
</feature>